<dbReference type="Proteomes" id="UP001147747">
    <property type="component" value="Unassembled WGS sequence"/>
</dbReference>
<evidence type="ECO:0000313" key="5">
    <source>
        <dbReference type="Proteomes" id="UP001147747"/>
    </source>
</evidence>
<comment type="similarity">
    <text evidence="2">Belongs to the NAD(P)-dependent epimerase/dehydratase family. Dihydroflavonol-4-reductase subfamily.</text>
</comment>
<evidence type="ECO:0000259" key="3">
    <source>
        <dbReference type="Pfam" id="PF01370"/>
    </source>
</evidence>
<feature type="domain" description="NAD-dependent epimerase/dehydratase" evidence="3">
    <location>
        <begin position="14"/>
        <end position="256"/>
    </location>
</feature>
<accession>A0A9W9SE33</accession>
<dbReference type="GO" id="GO:0016616">
    <property type="term" value="F:oxidoreductase activity, acting on the CH-OH group of donors, NAD or NADP as acceptor"/>
    <property type="evidence" value="ECO:0007669"/>
    <property type="project" value="TreeGrafter"/>
</dbReference>
<dbReference type="PANTHER" id="PTHR10366:SF562">
    <property type="entry name" value="ALDEHYDE REDUCTASE II (AFU_ORTHOLOGUE AFUA_1G11360)"/>
    <property type="match status" value="1"/>
</dbReference>
<dbReference type="AlphaFoldDB" id="A0A9W9SE33"/>
<reference evidence="4" key="1">
    <citation type="submission" date="2022-12" db="EMBL/GenBank/DDBJ databases">
        <authorList>
            <person name="Petersen C."/>
        </authorList>
    </citation>
    <scope>NUCLEOTIDE SEQUENCE</scope>
    <source>
        <strain evidence="4">IBT 29677</strain>
    </source>
</reference>
<dbReference type="RefSeq" id="XP_056481745.1">
    <property type="nucleotide sequence ID" value="XM_056638238.1"/>
</dbReference>
<dbReference type="InterPro" id="IPR001509">
    <property type="entry name" value="Epimerase_deHydtase"/>
</dbReference>
<dbReference type="InterPro" id="IPR036291">
    <property type="entry name" value="NAD(P)-bd_dom_sf"/>
</dbReference>
<dbReference type="Gene3D" id="3.40.50.720">
    <property type="entry name" value="NAD(P)-binding Rossmann-like Domain"/>
    <property type="match status" value="1"/>
</dbReference>
<dbReference type="Pfam" id="PF01370">
    <property type="entry name" value="Epimerase"/>
    <property type="match status" value="1"/>
</dbReference>
<evidence type="ECO:0000256" key="1">
    <source>
        <dbReference type="ARBA" id="ARBA00023002"/>
    </source>
</evidence>
<protein>
    <recommendedName>
        <fullName evidence="3">NAD-dependent epimerase/dehydratase domain-containing protein</fullName>
    </recommendedName>
</protein>
<evidence type="ECO:0000256" key="2">
    <source>
        <dbReference type="ARBA" id="ARBA00023445"/>
    </source>
</evidence>
<dbReference type="InterPro" id="IPR050425">
    <property type="entry name" value="NAD(P)_dehydrat-like"/>
</dbReference>
<reference evidence="4" key="2">
    <citation type="journal article" date="2023" name="IMA Fungus">
        <title>Comparative genomic study of the Penicillium genus elucidates a diverse pangenome and 15 lateral gene transfer events.</title>
        <authorList>
            <person name="Petersen C."/>
            <person name="Sorensen T."/>
            <person name="Nielsen M.R."/>
            <person name="Sondergaard T.E."/>
            <person name="Sorensen J.L."/>
            <person name="Fitzpatrick D.A."/>
            <person name="Frisvad J.C."/>
            <person name="Nielsen K.L."/>
        </authorList>
    </citation>
    <scope>NUCLEOTIDE SEQUENCE</scope>
    <source>
        <strain evidence="4">IBT 29677</strain>
    </source>
</reference>
<gene>
    <name evidence="4" type="ORF">N7509_013601</name>
</gene>
<dbReference type="EMBL" id="JAPZBU010000012">
    <property type="protein sequence ID" value="KAJ5376715.1"/>
    <property type="molecule type" value="Genomic_DNA"/>
</dbReference>
<keyword evidence="5" id="KW-1185">Reference proteome</keyword>
<dbReference type="PANTHER" id="PTHR10366">
    <property type="entry name" value="NAD DEPENDENT EPIMERASE/DEHYDRATASE"/>
    <property type="match status" value="1"/>
</dbReference>
<name>A0A9W9SE33_9EURO</name>
<keyword evidence="1" id="KW-0560">Oxidoreductase</keyword>
<dbReference type="SUPFAM" id="SSF51735">
    <property type="entry name" value="NAD(P)-binding Rossmann-fold domains"/>
    <property type="match status" value="1"/>
</dbReference>
<dbReference type="OrthoDB" id="2735536at2759"/>
<evidence type="ECO:0000313" key="4">
    <source>
        <dbReference type="EMBL" id="KAJ5376715.1"/>
    </source>
</evidence>
<sequence length="293" mass="32353">MDPSNYALPPGSRILVTGANGYIGTHVVDQLLGLGYAVRGTLRTEKPWLNEFFAKKYGAGSFETVLIRSFENHDEIESALEGIDGLIHLASDVSFNNDPKAVIPWVVKATQDLLKSAACHPSVKRVVLASSSTATYLSWPDASGRTIDTDTWNDAAVAAAWDENTDPQKKPMMVYSASKTEGERQAWRWIEENRPSFVFNAVLPCFNVGRYLHPENTGSTMGFVRQLLKGDSAAFMIPEQWRVDVEDVARLFVVGLLDPGVQSERIFAFGELAHWADIVSQPSRASSGEQEYP</sequence>
<proteinExistence type="inferred from homology"/>
<comment type="caution">
    <text evidence="4">The sequence shown here is derived from an EMBL/GenBank/DDBJ whole genome shotgun (WGS) entry which is preliminary data.</text>
</comment>
<organism evidence="4 5">
    <name type="scientific">Penicillium cosmopolitanum</name>
    <dbReference type="NCBI Taxonomy" id="1131564"/>
    <lineage>
        <taxon>Eukaryota</taxon>
        <taxon>Fungi</taxon>
        <taxon>Dikarya</taxon>
        <taxon>Ascomycota</taxon>
        <taxon>Pezizomycotina</taxon>
        <taxon>Eurotiomycetes</taxon>
        <taxon>Eurotiomycetidae</taxon>
        <taxon>Eurotiales</taxon>
        <taxon>Aspergillaceae</taxon>
        <taxon>Penicillium</taxon>
    </lineage>
</organism>
<dbReference type="GeneID" id="81377218"/>